<dbReference type="Pfam" id="PF00370">
    <property type="entry name" value="FGGY_N"/>
    <property type="match status" value="1"/>
</dbReference>
<dbReference type="RefSeq" id="WP_262394944.1">
    <property type="nucleotide sequence ID" value="NZ_JACRTD010000004.1"/>
</dbReference>
<feature type="domain" description="Carbohydrate kinase FGGY C-terminal" evidence="6">
    <location>
        <begin position="263"/>
        <end position="455"/>
    </location>
</feature>
<dbReference type="InterPro" id="IPR018483">
    <property type="entry name" value="Carb_kinase_FGGY_CS"/>
</dbReference>
<dbReference type="Pfam" id="PF02782">
    <property type="entry name" value="FGGY_C"/>
    <property type="match status" value="1"/>
</dbReference>
<dbReference type="GO" id="GO:0016301">
    <property type="term" value="F:kinase activity"/>
    <property type="evidence" value="ECO:0007669"/>
    <property type="project" value="UniProtKB-KW"/>
</dbReference>
<accession>A0A926EKN5</accession>
<dbReference type="InterPro" id="IPR043129">
    <property type="entry name" value="ATPase_NBD"/>
</dbReference>
<evidence type="ECO:0000259" key="5">
    <source>
        <dbReference type="Pfam" id="PF00370"/>
    </source>
</evidence>
<dbReference type="Proteomes" id="UP000623678">
    <property type="component" value="Unassembled WGS sequence"/>
</dbReference>
<evidence type="ECO:0000256" key="4">
    <source>
        <dbReference type="RuleBase" id="RU003733"/>
    </source>
</evidence>
<keyword evidence="3 4" id="KW-0418">Kinase</keyword>
<organism evidence="7 8">
    <name type="scientific">Youxingia wuxianensis</name>
    <dbReference type="NCBI Taxonomy" id="2763678"/>
    <lineage>
        <taxon>Bacteria</taxon>
        <taxon>Bacillati</taxon>
        <taxon>Bacillota</taxon>
        <taxon>Clostridia</taxon>
        <taxon>Eubacteriales</taxon>
        <taxon>Oscillospiraceae</taxon>
        <taxon>Youxingia</taxon>
    </lineage>
</organism>
<keyword evidence="2 4" id="KW-0808">Transferase</keyword>
<protein>
    <submittedName>
        <fullName evidence="7">FGGY-family carbohydrate kinase</fullName>
    </submittedName>
</protein>
<proteinExistence type="inferred from homology"/>
<evidence type="ECO:0000313" key="7">
    <source>
        <dbReference type="EMBL" id="MBC8585153.1"/>
    </source>
</evidence>
<dbReference type="PANTHER" id="PTHR43095:SF5">
    <property type="entry name" value="XYLULOSE KINASE"/>
    <property type="match status" value="1"/>
</dbReference>
<dbReference type="EMBL" id="JACRTD010000004">
    <property type="protein sequence ID" value="MBC8585153.1"/>
    <property type="molecule type" value="Genomic_DNA"/>
</dbReference>
<dbReference type="PANTHER" id="PTHR43095">
    <property type="entry name" value="SUGAR KINASE"/>
    <property type="match status" value="1"/>
</dbReference>
<evidence type="ECO:0000259" key="6">
    <source>
        <dbReference type="Pfam" id="PF02782"/>
    </source>
</evidence>
<dbReference type="InterPro" id="IPR050406">
    <property type="entry name" value="FGGY_Carb_Kinase"/>
</dbReference>
<dbReference type="InterPro" id="IPR018485">
    <property type="entry name" value="FGGY_C"/>
</dbReference>
<evidence type="ECO:0000256" key="1">
    <source>
        <dbReference type="ARBA" id="ARBA00009156"/>
    </source>
</evidence>
<dbReference type="InterPro" id="IPR000577">
    <property type="entry name" value="Carb_kinase_FGGY"/>
</dbReference>
<keyword evidence="8" id="KW-1185">Reference proteome</keyword>
<comment type="similarity">
    <text evidence="1 4">Belongs to the FGGY kinase family.</text>
</comment>
<dbReference type="PIRSF" id="PIRSF000538">
    <property type="entry name" value="GlpK"/>
    <property type="match status" value="1"/>
</dbReference>
<evidence type="ECO:0000256" key="3">
    <source>
        <dbReference type="ARBA" id="ARBA00022777"/>
    </source>
</evidence>
<sequence length="507" mass="55875">MANKYFMGIDVGTNESKGVLIDENCKIIHTEIAQHGVENPKPNFWEHDAEVVWWGDICKISNALIKNSGIKNTDIKGMGVSALSADVVPVDENCVPLRKAILYGIDARAEKEMEYLTEYYGPQRMDTLFNGRPLCSSDCMPKILWIKNNEPEIFEKTYKFLTASSYITAKLTGVYVIDRYLALSSFAPCYRGDLSIDDELARECYCRGDQLAEGKETTDVVGYVTAEAAAQTGLAVGTPIITGTDDSGAEAISTGVLEPGDLMVQLGSTCYIMYCSEKMVTDERIWAEDYLVPETFCLDGGTNAAGALTKWMRDTIFPDLVQAQEKGGENAFGAMAKLAEKIPAGSEGLVVLPYFAGERTPINDANAKGVFFGLLFNHTREHMYRAALEGVAYSIAQHVDIFEENGLKINNFMCVGGGTQNKEWLQIIADVTGHTVKTAKITIGASYGDAMMAAIGTGHFKGYGDLSNYIEPGMVIEPNMKNHEVYKPLKKIYHELYENTKELMHQL</sequence>
<dbReference type="PROSITE" id="PS00445">
    <property type="entry name" value="FGGY_KINASES_2"/>
    <property type="match status" value="1"/>
</dbReference>
<dbReference type="GO" id="GO:0005975">
    <property type="term" value="P:carbohydrate metabolic process"/>
    <property type="evidence" value="ECO:0007669"/>
    <property type="project" value="InterPro"/>
</dbReference>
<reference evidence="7" key="1">
    <citation type="submission" date="2020-08" db="EMBL/GenBank/DDBJ databases">
        <title>Genome public.</title>
        <authorList>
            <person name="Liu C."/>
            <person name="Sun Q."/>
        </authorList>
    </citation>
    <scope>NUCLEOTIDE SEQUENCE</scope>
    <source>
        <strain evidence="7">NSJ-64</strain>
    </source>
</reference>
<evidence type="ECO:0000256" key="2">
    <source>
        <dbReference type="ARBA" id="ARBA00022679"/>
    </source>
</evidence>
<dbReference type="Gene3D" id="3.30.420.40">
    <property type="match status" value="2"/>
</dbReference>
<gene>
    <name evidence="7" type="ORF">H8705_06105</name>
</gene>
<dbReference type="GO" id="GO:0016773">
    <property type="term" value="F:phosphotransferase activity, alcohol group as acceptor"/>
    <property type="evidence" value="ECO:0007669"/>
    <property type="project" value="InterPro"/>
</dbReference>
<comment type="caution">
    <text evidence="7">The sequence shown here is derived from an EMBL/GenBank/DDBJ whole genome shotgun (WGS) entry which is preliminary data.</text>
</comment>
<dbReference type="CDD" id="cd07804">
    <property type="entry name" value="ASKHA_NBD_FGGY_RrXK-like"/>
    <property type="match status" value="1"/>
</dbReference>
<evidence type="ECO:0000313" key="8">
    <source>
        <dbReference type="Proteomes" id="UP000623678"/>
    </source>
</evidence>
<dbReference type="SUPFAM" id="SSF53067">
    <property type="entry name" value="Actin-like ATPase domain"/>
    <property type="match status" value="2"/>
</dbReference>
<dbReference type="AlphaFoldDB" id="A0A926EKN5"/>
<dbReference type="InterPro" id="IPR018484">
    <property type="entry name" value="FGGY_N"/>
</dbReference>
<feature type="domain" description="Carbohydrate kinase FGGY N-terminal" evidence="5">
    <location>
        <begin position="5"/>
        <end position="249"/>
    </location>
</feature>
<name>A0A926EKN5_9FIRM</name>